<evidence type="ECO:0000256" key="1">
    <source>
        <dbReference type="ARBA" id="ARBA00007316"/>
    </source>
</evidence>
<evidence type="ECO:0000256" key="7">
    <source>
        <dbReference type="ARBA" id="ARBA00023137"/>
    </source>
</evidence>
<dbReference type="EMBL" id="DRNF01000043">
    <property type="protein sequence ID" value="HHJ80122.1"/>
    <property type="molecule type" value="Genomic_DNA"/>
</dbReference>
<dbReference type="AlphaFoldDB" id="A0A832N4L8"/>
<dbReference type="Pfam" id="PF13614">
    <property type="entry name" value="AAA_31"/>
    <property type="match status" value="1"/>
</dbReference>
<evidence type="ECO:0000256" key="5">
    <source>
        <dbReference type="ARBA" id="ARBA00022777"/>
    </source>
</evidence>
<sequence length="290" mass="31272">MSTIEKAIGKLGELGKNAAQRAATGTAIQEPAKAEARPVSSKQSANRVDLDLERLERLGFLTPTSGRGQLNEEIRHIKRPLLINAFRSGDAYQSSNLIMITSARPGEGKTFSSINLAMSIAKERDKTVLLVDADVARPSVSRTLGLTPKLPGLVDYLVDDSLALSDLLLKTNVPNLRVLPAGRSHIHSTELLSSDAMRQLVTELSQRYSDRVVIIDSPPLLATTEAAVLASLVGQVVMVVESEKTGRQEVKDALALLDQSKLIGLVLNKARPVFTSDYYGYYGGYGSSGD</sequence>
<dbReference type="InterPro" id="IPR050445">
    <property type="entry name" value="Bact_polysacc_biosynth/exp"/>
</dbReference>
<evidence type="ECO:0000256" key="2">
    <source>
        <dbReference type="ARBA" id="ARBA00011903"/>
    </source>
</evidence>
<dbReference type="Gene3D" id="3.40.50.300">
    <property type="entry name" value="P-loop containing nucleotide triphosphate hydrolases"/>
    <property type="match status" value="1"/>
</dbReference>
<dbReference type="InterPro" id="IPR027417">
    <property type="entry name" value="P-loop_NTPase"/>
</dbReference>
<reference evidence="11" key="1">
    <citation type="journal article" date="2020" name="mSystems">
        <title>Genome- and Community-Level Interaction Insights into Carbon Utilization and Element Cycling Functions of Hydrothermarchaeota in Hydrothermal Sediment.</title>
        <authorList>
            <person name="Zhou Z."/>
            <person name="Liu Y."/>
            <person name="Xu W."/>
            <person name="Pan J."/>
            <person name="Luo Z.H."/>
            <person name="Li M."/>
        </authorList>
    </citation>
    <scope>NUCLEOTIDE SEQUENCE [LARGE SCALE GENOMIC DNA]</scope>
    <source>
        <strain evidence="11">HyVt-505</strain>
    </source>
</reference>
<evidence type="ECO:0000256" key="4">
    <source>
        <dbReference type="ARBA" id="ARBA00022741"/>
    </source>
</evidence>
<evidence type="ECO:0000256" key="3">
    <source>
        <dbReference type="ARBA" id="ARBA00022679"/>
    </source>
</evidence>
<dbReference type="PANTHER" id="PTHR32309">
    <property type="entry name" value="TYROSINE-PROTEIN KINASE"/>
    <property type="match status" value="1"/>
</dbReference>
<dbReference type="GO" id="GO:0005886">
    <property type="term" value="C:plasma membrane"/>
    <property type="evidence" value="ECO:0007669"/>
    <property type="project" value="TreeGrafter"/>
</dbReference>
<proteinExistence type="inferred from homology"/>
<feature type="domain" description="AAA" evidence="10">
    <location>
        <begin position="97"/>
        <end position="253"/>
    </location>
</feature>
<comment type="catalytic activity">
    <reaction evidence="8">
        <text>L-tyrosyl-[protein] + ATP = O-phospho-L-tyrosyl-[protein] + ADP + H(+)</text>
        <dbReference type="Rhea" id="RHEA:10596"/>
        <dbReference type="Rhea" id="RHEA-COMP:10136"/>
        <dbReference type="Rhea" id="RHEA-COMP:20101"/>
        <dbReference type="ChEBI" id="CHEBI:15378"/>
        <dbReference type="ChEBI" id="CHEBI:30616"/>
        <dbReference type="ChEBI" id="CHEBI:46858"/>
        <dbReference type="ChEBI" id="CHEBI:61978"/>
        <dbReference type="ChEBI" id="CHEBI:456216"/>
        <dbReference type="EC" id="2.7.10.2"/>
    </reaction>
</comment>
<dbReference type="GO" id="GO:0005524">
    <property type="term" value="F:ATP binding"/>
    <property type="evidence" value="ECO:0007669"/>
    <property type="project" value="UniProtKB-KW"/>
</dbReference>
<keyword evidence="7" id="KW-0829">Tyrosine-protein kinase</keyword>
<gene>
    <name evidence="11" type="ORF">ENJ65_00650</name>
</gene>
<dbReference type="NCBIfam" id="TIGR03018">
    <property type="entry name" value="pepcterm_TyrKin"/>
    <property type="match status" value="1"/>
</dbReference>
<name>A0A832N4L8_9GAMM</name>
<dbReference type="GO" id="GO:0004715">
    <property type="term" value="F:non-membrane spanning protein tyrosine kinase activity"/>
    <property type="evidence" value="ECO:0007669"/>
    <property type="project" value="UniProtKB-EC"/>
</dbReference>
<dbReference type="Proteomes" id="UP000885832">
    <property type="component" value="Unassembled WGS sequence"/>
</dbReference>
<comment type="similarity">
    <text evidence="1">Belongs to the CpsD/CapB family.</text>
</comment>
<evidence type="ECO:0000256" key="8">
    <source>
        <dbReference type="ARBA" id="ARBA00051245"/>
    </source>
</evidence>
<keyword evidence="5" id="KW-0418">Kinase</keyword>
<evidence type="ECO:0000313" key="11">
    <source>
        <dbReference type="EMBL" id="HHJ80122.1"/>
    </source>
</evidence>
<dbReference type="EC" id="2.7.10.2" evidence="2"/>
<keyword evidence="6" id="KW-0067">ATP-binding</keyword>
<evidence type="ECO:0000256" key="9">
    <source>
        <dbReference type="SAM" id="MobiDB-lite"/>
    </source>
</evidence>
<dbReference type="CDD" id="cd05387">
    <property type="entry name" value="BY-kinase"/>
    <property type="match status" value="1"/>
</dbReference>
<accession>A0A832N4L8</accession>
<feature type="region of interest" description="Disordered" evidence="9">
    <location>
        <begin position="22"/>
        <end position="45"/>
    </location>
</feature>
<keyword evidence="3 11" id="KW-0808">Transferase</keyword>
<dbReference type="NCBIfam" id="TIGR01007">
    <property type="entry name" value="eps_fam"/>
    <property type="match status" value="1"/>
</dbReference>
<evidence type="ECO:0000259" key="10">
    <source>
        <dbReference type="Pfam" id="PF13614"/>
    </source>
</evidence>
<dbReference type="InterPro" id="IPR025669">
    <property type="entry name" value="AAA_dom"/>
</dbReference>
<dbReference type="InterPro" id="IPR005702">
    <property type="entry name" value="Wzc-like_C"/>
</dbReference>
<dbReference type="PANTHER" id="PTHR32309:SF13">
    <property type="entry name" value="FERRIC ENTEROBACTIN TRANSPORT PROTEIN FEPE"/>
    <property type="match status" value="1"/>
</dbReference>
<comment type="caution">
    <text evidence="11">The sequence shown here is derived from an EMBL/GenBank/DDBJ whole genome shotgun (WGS) entry which is preliminary data.</text>
</comment>
<evidence type="ECO:0000256" key="6">
    <source>
        <dbReference type="ARBA" id="ARBA00022840"/>
    </source>
</evidence>
<dbReference type="SUPFAM" id="SSF52540">
    <property type="entry name" value="P-loop containing nucleoside triphosphate hydrolases"/>
    <property type="match status" value="1"/>
</dbReference>
<organism evidence="11">
    <name type="scientific">Candidatus Tenderia electrophaga</name>
    <dbReference type="NCBI Taxonomy" id="1748243"/>
    <lineage>
        <taxon>Bacteria</taxon>
        <taxon>Pseudomonadati</taxon>
        <taxon>Pseudomonadota</taxon>
        <taxon>Gammaproteobacteria</taxon>
        <taxon>Candidatus Tenderiales</taxon>
        <taxon>Candidatus Tenderiaceae</taxon>
        <taxon>Candidatus Tenderia</taxon>
    </lineage>
</organism>
<keyword evidence="4" id="KW-0547">Nucleotide-binding</keyword>
<protein>
    <recommendedName>
        <fullName evidence="2">non-specific protein-tyrosine kinase</fullName>
        <ecNumber evidence="2">2.7.10.2</ecNumber>
    </recommendedName>
</protein>